<comment type="caution">
    <text evidence="11">The sequence shown here is derived from an EMBL/GenBank/DDBJ whole genome shotgun (WGS) entry which is preliminary data.</text>
</comment>
<feature type="transmembrane region" description="Helical" evidence="9">
    <location>
        <begin position="137"/>
        <end position="155"/>
    </location>
</feature>
<dbReference type="PROSITE" id="PS50928">
    <property type="entry name" value="ABC_TM1"/>
    <property type="match status" value="1"/>
</dbReference>
<dbReference type="AlphaFoldDB" id="A0A7C1JY36"/>
<dbReference type="InterPro" id="IPR000515">
    <property type="entry name" value="MetI-like"/>
</dbReference>
<accession>A0A7C1JY36</accession>
<evidence type="ECO:0000256" key="3">
    <source>
        <dbReference type="ARBA" id="ARBA00022448"/>
    </source>
</evidence>
<evidence type="ECO:0000313" key="11">
    <source>
        <dbReference type="EMBL" id="HDX32848.1"/>
    </source>
</evidence>
<name>A0A7C1JY36_9CHLR</name>
<feature type="transmembrane region" description="Helical" evidence="9">
    <location>
        <begin position="104"/>
        <end position="125"/>
    </location>
</feature>
<evidence type="ECO:0000256" key="5">
    <source>
        <dbReference type="ARBA" id="ARBA00022597"/>
    </source>
</evidence>
<keyword evidence="5" id="KW-0762">Sugar transport</keyword>
<keyword evidence="3 9" id="KW-0813">Transport</keyword>
<dbReference type="CDD" id="cd06261">
    <property type="entry name" value="TM_PBP2"/>
    <property type="match status" value="1"/>
</dbReference>
<feature type="transmembrane region" description="Helical" evidence="9">
    <location>
        <begin position="239"/>
        <end position="260"/>
    </location>
</feature>
<reference evidence="11" key="1">
    <citation type="journal article" date="2020" name="mSystems">
        <title>Genome- and Community-Level Interaction Insights into Carbon Utilization and Element Cycling Functions of Hydrothermarchaeota in Hydrothermal Sediment.</title>
        <authorList>
            <person name="Zhou Z."/>
            <person name="Liu Y."/>
            <person name="Xu W."/>
            <person name="Pan J."/>
            <person name="Luo Z.H."/>
            <person name="Li M."/>
        </authorList>
    </citation>
    <scope>NUCLEOTIDE SEQUENCE [LARGE SCALE GENOMIC DNA]</scope>
    <source>
        <strain evidence="11">SpSt-289</strain>
    </source>
</reference>
<evidence type="ECO:0000256" key="2">
    <source>
        <dbReference type="ARBA" id="ARBA00009047"/>
    </source>
</evidence>
<dbReference type="Pfam" id="PF00528">
    <property type="entry name" value="BPD_transp_1"/>
    <property type="match status" value="1"/>
</dbReference>
<dbReference type="GO" id="GO:0005886">
    <property type="term" value="C:plasma membrane"/>
    <property type="evidence" value="ECO:0007669"/>
    <property type="project" value="UniProtKB-SubCell"/>
</dbReference>
<evidence type="ECO:0000256" key="6">
    <source>
        <dbReference type="ARBA" id="ARBA00022692"/>
    </source>
</evidence>
<sequence>MQQTRTRTAVYYLILWLVAILFFLPVFWILMASLKTPNDILAVPPKFIFQPTLDNMIDMLSRPNTVPYFINSLYLSITSVSLAIVVSFLAAYALSRYRFRATNFLMFLILSTRMVPAAAFVVPIFQMFNAFQWRNQFGVLMLYTMFSIPFSLWILKGFIDGVSTRYDETGFVNGASRLHVMFRVVLPQVRPGLIAAFIFNLIFVWNEFLLNFILGGPGTQMIPYALAVGLVSAGGNIDWAFVASLSTGYVLLPTILIFLFQKYLLVGMTFGTVRGEV</sequence>
<dbReference type="PANTHER" id="PTHR32243">
    <property type="entry name" value="MALTOSE TRANSPORT SYSTEM PERMEASE-RELATED"/>
    <property type="match status" value="1"/>
</dbReference>
<dbReference type="InterPro" id="IPR050901">
    <property type="entry name" value="BP-dep_ABC_trans_perm"/>
</dbReference>
<feature type="domain" description="ABC transmembrane type-1" evidence="10">
    <location>
        <begin position="69"/>
        <end position="260"/>
    </location>
</feature>
<dbReference type="SUPFAM" id="SSF161098">
    <property type="entry name" value="MetI-like"/>
    <property type="match status" value="1"/>
</dbReference>
<evidence type="ECO:0000256" key="7">
    <source>
        <dbReference type="ARBA" id="ARBA00022989"/>
    </source>
</evidence>
<keyword evidence="4" id="KW-1003">Cell membrane</keyword>
<dbReference type="InterPro" id="IPR035906">
    <property type="entry name" value="MetI-like_sf"/>
</dbReference>
<keyword evidence="8 9" id="KW-0472">Membrane</keyword>
<comment type="similarity">
    <text evidence="2">Belongs to the binding-protein-dependent transport system permease family. MalFG subfamily.</text>
</comment>
<feature type="transmembrane region" description="Helical" evidence="9">
    <location>
        <begin position="68"/>
        <end position="92"/>
    </location>
</feature>
<comment type="subcellular location">
    <subcellularLocation>
        <location evidence="1 9">Cell membrane</location>
        <topology evidence="1 9">Multi-pass membrane protein</topology>
    </subcellularLocation>
</comment>
<feature type="transmembrane region" description="Helical" evidence="9">
    <location>
        <begin position="9"/>
        <end position="31"/>
    </location>
</feature>
<keyword evidence="7 9" id="KW-1133">Transmembrane helix</keyword>
<dbReference type="PANTHER" id="PTHR32243:SF50">
    <property type="entry name" value="MALTOSE_MALTODEXTRIN TRANSPORT SYSTEM PERMEASE PROTEIN MALG"/>
    <property type="match status" value="1"/>
</dbReference>
<evidence type="ECO:0000256" key="8">
    <source>
        <dbReference type="ARBA" id="ARBA00023136"/>
    </source>
</evidence>
<evidence type="ECO:0000259" key="10">
    <source>
        <dbReference type="PROSITE" id="PS50928"/>
    </source>
</evidence>
<gene>
    <name evidence="11" type="ORF">ENQ20_15375</name>
</gene>
<keyword evidence="6 9" id="KW-0812">Transmembrane</keyword>
<dbReference type="Gene3D" id="1.10.3720.10">
    <property type="entry name" value="MetI-like"/>
    <property type="match status" value="1"/>
</dbReference>
<evidence type="ECO:0000256" key="4">
    <source>
        <dbReference type="ARBA" id="ARBA00022475"/>
    </source>
</evidence>
<dbReference type="EMBL" id="DSMG01000161">
    <property type="protein sequence ID" value="HDX32848.1"/>
    <property type="molecule type" value="Genomic_DNA"/>
</dbReference>
<evidence type="ECO:0000256" key="9">
    <source>
        <dbReference type="RuleBase" id="RU363032"/>
    </source>
</evidence>
<evidence type="ECO:0000256" key="1">
    <source>
        <dbReference type="ARBA" id="ARBA00004651"/>
    </source>
</evidence>
<dbReference type="GO" id="GO:0055085">
    <property type="term" value="P:transmembrane transport"/>
    <property type="evidence" value="ECO:0007669"/>
    <property type="project" value="InterPro"/>
</dbReference>
<protein>
    <submittedName>
        <fullName evidence="11">Carbohydrate ABC transporter permease</fullName>
    </submittedName>
</protein>
<organism evidence="11">
    <name type="scientific">Caldilinea aerophila</name>
    <dbReference type="NCBI Taxonomy" id="133453"/>
    <lineage>
        <taxon>Bacteria</taxon>
        <taxon>Bacillati</taxon>
        <taxon>Chloroflexota</taxon>
        <taxon>Caldilineae</taxon>
        <taxon>Caldilineales</taxon>
        <taxon>Caldilineaceae</taxon>
        <taxon>Caldilinea</taxon>
    </lineage>
</organism>
<proteinExistence type="inferred from homology"/>